<organism evidence="8 9">
    <name type="scientific">Rubus argutus</name>
    <name type="common">Southern blackberry</name>
    <dbReference type="NCBI Taxonomy" id="59490"/>
    <lineage>
        <taxon>Eukaryota</taxon>
        <taxon>Viridiplantae</taxon>
        <taxon>Streptophyta</taxon>
        <taxon>Embryophyta</taxon>
        <taxon>Tracheophyta</taxon>
        <taxon>Spermatophyta</taxon>
        <taxon>Magnoliopsida</taxon>
        <taxon>eudicotyledons</taxon>
        <taxon>Gunneridae</taxon>
        <taxon>Pentapetalae</taxon>
        <taxon>rosids</taxon>
        <taxon>fabids</taxon>
        <taxon>Rosales</taxon>
        <taxon>Rosaceae</taxon>
        <taxon>Rosoideae</taxon>
        <taxon>Rosoideae incertae sedis</taxon>
        <taxon>Rubus</taxon>
    </lineage>
</organism>
<dbReference type="Proteomes" id="UP001457282">
    <property type="component" value="Unassembled WGS sequence"/>
</dbReference>
<dbReference type="InterPro" id="IPR007749">
    <property type="entry name" value="DUF677"/>
</dbReference>
<reference evidence="8 9" key="1">
    <citation type="journal article" date="2023" name="G3 (Bethesda)">
        <title>A chromosome-length genome assembly and annotation of blackberry (Rubus argutus, cv. 'Hillquist').</title>
        <authorList>
            <person name="Bruna T."/>
            <person name="Aryal R."/>
            <person name="Dudchenko O."/>
            <person name="Sargent D.J."/>
            <person name="Mead D."/>
            <person name="Buti M."/>
            <person name="Cavallini A."/>
            <person name="Hytonen T."/>
            <person name="Andres J."/>
            <person name="Pham M."/>
            <person name="Weisz D."/>
            <person name="Mascagni F."/>
            <person name="Usai G."/>
            <person name="Natali L."/>
            <person name="Bassil N."/>
            <person name="Fernandez G.E."/>
            <person name="Lomsadze A."/>
            <person name="Armour M."/>
            <person name="Olukolu B."/>
            <person name="Poorten T."/>
            <person name="Britton C."/>
            <person name="Davik J."/>
            <person name="Ashrafi H."/>
            <person name="Aiden E.L."/>
            <person name="Borodovsky M."/>
            <person name="Worthington M."/>
        </authorList>
    </citation>
    <scope>NUCLEOTIDE SEQUENCE [LARGE SCALE GENOMIC DNA]</scope>
    <source>
        <strain evidence="8">PI 553951</strain>
    </source>
</reference>
<dbReference type="Pfam" id="PF05055">
    <property type="entry name" value="DUF677"/>
    <property type="match status" value="1"/>
</dbReference>
<evidence type="ECO:0000256" key="5">
    <source>
        <dbReference type="ARBA" id="ARBA00023136"/>
    </source>
</evidence>
<name>A0AAW1Y0C0_RUBAR</name>
<dbReference type="PANTHER" id="PTHR31113">
    <property type="entry name" value="UPF0496 PROTEIN 3-RELATED"/>
    <property type="match status" value="1"/>
</dbReference>
<evidence type="ECO:0000256" key="6">
    <source>
        <dbReference type="SAM" id="Coils"/>
    </source>
</evidence>
<evidence type="ECO:0000256" key="7">
    <source>
        <dbReference type="SAM" id="Phobius"/>
    </source>
</evidence>
<evidence type="ECO:0000256" key="4">
    <source>
        <dbReference type="ARBA" id="ARBA00022989"/>
    </source>
</evidence>
<sequence length="352" mass="39701">MESTVAIRKVENPTTAMSSACTNALTQYDQRFMARYLEDCKNDPNLQIFDKNLEKRTKALIAKVKNDGGLSLQVCDEIVTTMSDVAEGTANAVVNYKSQMIGMKDDSYHGVLKEYLGSSLEILNFCTAMEKFVDEARETHSFLEGKISFIEGKIQNCSMSLAESRNEVMEISNILKNKDRSAQILREMVHSLLQKQENLLQNVSRLLTKQKSVEFWKKLTSYLFISVKTLGVVLAAILPTIAGMISTVKNMFHWSFSPWQGMDSKKDALKSMREGSLHCVRDMEEIQASIDGVINDMDTLLASTKVTNGTILSGKINNIKHKLEKYSKKLADLEKKTEECSSRTKKAREMLF</sequence>
<proteinExistence type="inferred from homology"/>
<evidence type="ECO:0000256" key="1">
    <source>
        <dbReference type="ARBA" id="ARBA00004370"/>
    </source>
</evidence>
<keyword evidence="3 7" id="KW-0812">Transmembrane</keyword>
<evidence type="ECO:0000313" key="9">
    <source>
        <dbReference type="Proteomes" id="UP001457282"/>
    </source>
</evidence>
<evidence type="ECO:0000256" key="3">
    <source>
        <dbReference type="ARBA" id="ARBA00022692"/>
    </source>
</evidence>
<keyword evidence="4 7" id="KW-1133">Transmembrane helix</keyword>
<dbReference type="GO" id="GO:0016020">
    <property type="term" value="C:membrane"/>
    <property type="evidence" value="ECO:0007669"/>
    <property type="project" value="UniProtKB-SubCell"/>
</dbReference>
<evidence type="ECO:0000256" key="2">
    <source>
        <dbReference type="ARBA" id="ARBA00009074"/>
    </source>
</evidence>
<accession>A0AAW1Y0C0</accession>
<comment type="similarity">
    <text evidence="2">Belongs to the UPF0496 family.</text>
</comment>
<keyword evidence="9" id="KW-1185">Reference proteome</keyword>
<dbReference type="AlphaFoldDB" id="A0AAW1Y0C0"/>
<keyword evidence="5 7" id="KW-0472">Membrane</keyword>
<dbReference type="EMBL" id="JBEDUW010000002">
    <property type="protein sequence ID" value="KAK9942425.1"/>
    <property type="molecule type" value="Genomic_DNA"/>
</dbReference>
<feature type="coiled-coil region" evidence="6">
    <location>
        <begin position="316"/>
        <end position="343"/>
    </location>
</feature>
<comment type="subcellular location">
    <subcellularLocation>
        <location evidence="1">Membrane</location>
    </subcellularLocation>
</comment>
<dbReference type="PANTHER" id="PTHR31113:SF3">
    <property type="entry name" value="UPF0496 PROTEIN 1"/>
    <property type="match status" value="1"/>
</dbReference>
<keyword evidence="6" id="KW-0175">Coiled coil</keyword>
<protein>
    <submittedName>
        <fullName evidence="8">Uncharacterized protein</fullName>
    </submittedName>
</protein>
<evidence type="ECO:0000313" key="8">
    <source>
        <dbReference type="EMBL" id="KAK9942425.1"/>
    </source>
</evidence>
<gene>
    <name evidence="8" type="ORF">M0R45_008092</name>
</gene>
<comment type="caution">
    <text evidence="8">The sequence shown here is derived from an EMBL/GenBank/DDBJ whole genome shotgun (WGS) entry which is preliminary data.</text>
</comment>
<feature type="transmembrane region" description="Helical" evidence="7">
    <location>
        <begin position="219"/>
        <end position="242"/>
    </location>
</feature>